<dbReference type="Pfam" id="PF00046">
    <property type="entry name" value="Homeodomain"/>
    <property type="match status" value="1"/>
</dbReference>
<dbReference type="GO" id="GO:0000977">
    <property type="term" value="F:RNA polymerase II transcription regulatory region sequence-specific DNA binding"/>
    <property type="evidence" value="ECO:0007669"/>
    <property type="project" value="TreeGrafter"/>
</dbReference>
<dbReference type="PANTHER" id="PTHR46123">
    <property type="entry name" value="MIX-TYPE HOMEOBOX GENE 1-RELATED"/>
    <property type="match status" value="1"/>
</dbReference>
<dbReference type="CDD" id="cd00086">
    <property type="entry name" value="homeodomain"/>
    <property type="match status" value="1"/>
</dbReference>
<evidence type="ECO:0000256" key="4">
    <source>
        <dbReference type="ARBA" id="ARBA00023242"/>
    </source>
</evidence>
<proteinExistence type="predicted"/>
<feature type="DNA-binding region" description="Homeobox" evidence="5">
    <location>
        <begin position="21"/>
        <end position="80"/>
    </location>
</feature>
<name>A0AAU9W6L2_9CNID</name>
<dbReference type="PROSITE" id="PS50071">
    <property type="entry name" value="HOMEOBOX_2"/>
    <property type="match status" value="1"/>
</dbReference>
<dbReference type="InterPro" id="IPR001356">
    <property type="entry name" value="HD"/>
</dbReference>
<feature type="region of interest" description="Disordered" evidence="7">
    <location>
        <begin position="160"/>
        <end position="211"/>
    </location>
</feature>
<keyword evidence="2 5" id="KW-0238">DNA-binding</keyword>
<evidence type="ECO:0000256" key="5">
    <source>
        <dbReference type="PROSITE-ProRule" id="PRU00108"/>
    </source>
</evidence>
<dbReference type="SUPFAM" id="SSF46689">
    <property type="entry name" value="Homeodomain-like"/>
    <property type="match status" value="1"/>
</dbReference>
<dbReference type="GO" id="GO:0005634">
    <property type="term" value="C:nucleus"/>
    <property type="evidence" value="ECO:0007669"/>
    <property type="project" value="UniProtKB-SubCell"/>
</dbReference>
<dbReference type="InterPro" id="IPR009057">
    <property type="entry name" value="Homeodomain-like_sf"/>
</dbReference>
<dbReference type="Gene3D" id="1.10.10.60">
    <property type="entry name" value="Homeodomain-like"/>
    <property type="match status" value="1"/>
</dbReference>
<dbReference type="InterPro" id="IPR017970">
    <property type="entry name" value="Homeobox_CS"/>
</dbReference>
<evidence type="ECO:0000313" key="10">
    <source>
        <dbReference type="Proteomes" id="UP001159428"/>
    </source>
</evidence>
<dbReference type="SMART" id="SM00389">
    <property type="entry name" value="HOX"/>
    <property type="match status" value="1"/>
</dbReference>
<evidence type="ECO:0000313" key="9">
    <source>
        <dbReference type="EMBL" id="CAH3045603.1"/>
    </source>
</evidence>
<comment type="subcellular location">
    <subcellularLocation>
        <location evidence="1 5 6">Nucleus</location>
    </subcellularLocation>
</comment>
<accession>A0AAU9W6L2</accession>
<feature type="compositionally biased region" description="Basic residues" evidence="7">
    <location>
        <begin position="1"/>
        <end position="11"/>
    </location>
</feature>
<keyword evidence="10" id="KW-1185">Reference proteome</keyword>
<dbReference type="GO" id="GO:0000981">
    <property type="term" value="F:DNA-binding transcription factor activity, RNA polymerase II-specific"/>
    <property type="evidence" value="ECO:0007669"/>
    <property type="project" value="InterPro"/>
</dbReference>
<keyword evidence="4 5" id="KW-0539">Nucleus</keyword>
<feature type="domain" description="Homeobox" evidence="8">
    <location>
        <begin position="19"/>
        <end position="79"/>
    </location>
</feature>
<evidence type="ECO:0000256" key="6">
    <source>
        <dbReference type="RuleBase" id="RU000682"/>
    </source>
</evidence>
<evidence type="ECO:0000256" key="3">
    <source>
        <dbReference type="ARBA" id="ARBA00023155"/>
    </source>
</evidence>
<reference evidence="9 10" key="1">
    <citation type="submission" date="2022-05" db="EMBL/GenBank/DDBJ databases">
        <authorList>
            <consortium name="Genoscope - CEA"/>
            <person name="William W."/>
        </authorList>
    </citation>
    <scope>NUCLEOTIDE SEQUENCE [LARGE SCALE GENOMIC DNA]</scope>
</reference>
<dbReference type="EMBL" id="CALNXJ010000008">
    <property type="protein sequence ID" value="CAH3045603.1"/>
    <property type="molecule type" value="Genomic_DNA"/>
</dbReference>
<evidence type="ECO:0000256" key="7">
    <source>
        <dbReference type="SAM" id="MobiDB-lite"/>
    </source>
</evidence>
<dbReference type="AlphaFoldDB" id="A0AAU9W6L2"/>
<gene>
    <name evidence="9" type="ORF">PMEA_00033636</name>
</gene>
<dbReference type="PROSITE" id="PS00027">
    <property type="entry name" value="HOMEOBOX_1"/>
    <property type="match status" value="1"/>
</dbReference>
<evidence type="ECO:0000256" key="2">
    <source>
        <dbReference type="ARBA" id="ARBA00023125"/>
    </source>
</evidence>
<evidence type="ECO:0000256" key="1">
    <source>
        <dbReference type="ARBA" id="ARBA00004123"/>
    </source>
</evidence>
<dbReference type="Proteomes" id="UP001159428">
    <property type="component" value="Unassembled WGS sequence"/>
</dbReference>
<dbReference type="InterPro" id="IPR051306">
    <property type="entry name" value="Homeobox_regulator"/>
</dbReference>
<organism evidence="9 10">
    <name type="scientific">Pocillopora meandrina</name>
    <dbReference type="NCBI Taxonomy" id="46732"/>
    <lineage>
        <taxon>Eukaryota</taxon>
        <taxon>Metazoa</taxon>
        <taxon>Cnidaria</taxon>
        <taxon>Anthozoa</taxon>
        <taxon>Hexacorallia</taxon>
        <taxon>Scleractinia</taxon>
        <taxon>Astrocoeniina</taxon>
        <taxon>Pocilloporidae</taxon>
        <taxon>Pocillopora</taxon>
    </lineage>
</organism>
<keyword evidence="3 5" id="KW-0371">Homeobox</keyword>
<dbReference type="PANTHER" id="PTHR46123:SF3">
    <property type="entry name" value="DOUBLE HOMEOBOX PROTEIN 1-RELATED"/>
    <property type="match status" value="1"/>
</dbReference>
<sequence>MNSGKGIKRSAPKSEGDRSRQRRRRTAFTDEQLDRLEESFANERFPGIKIRENLAGELNIGEDRIQVWFQNRRARWRKHEIKNKPAPVATASEMYLDNRDFSARSMFQASSAIIPHSPLTQTSFTPWSPFYHPFTTSASWFPPGGLLGLEYSNMSCTASQDSSKTFVPNPRGYVPTHLSSRPIPSPDCCVTSKPKLHSSSDSDSDGGRHSVDDYQAAATLASFFQREN</sequence>
<protein>
    <recommendedName>
        <fullName evidence="8">Homeobox domain-containing protein</fullName>
    </recommendedName>
</protein>
<evidence type="ECO:0000259" key="8">
    <source>
        <dbReference type="PROSITE" id="PS50071"/>
    </source>
</evidence>
<feature type="region of interest" description="Disordered" evidence="7">
    <location>
        <begin position="1"/>
        <end position="33"/>
    </location>
</feature>
<comment type="caution">
    <text evidence="9">The sequence shown here is derived from an EMBL/GenBank/DDBJ whole genome shotgun (WGS) entry which is preliminary data.</text>
</comment>